<keyword evidence="2" id="KW-1185">Reference proteome</keyword>
<protein>
    <submittedName>
        <fullName evidence="1">Uncharacterized protein</fullName>
    </submittedName>
</protein>
<dbReference type="Proteomes" id="UP000245626">
    <property type="component" value="Unassembled WGS sequence"/>
</dbReference>
<organism evidence="1 2">
    <name type="scientific">Violaceomyces palustris</name>
    <dbReference type="NCBI Taxonomy" id="1673888"/>
    <lineage>
        <taxon>Eukaryota</taxon>
        <taxon>Fungi</taxon>
        <taxon>Dikarya</taxon>
        <taxon>Basidiomycota</taxon>
        <taxon>Ustilaginomycotina</taxon>
        <taxon>Ustilaginomycetes</taxon>
        <taxon>Violaceomycetales</taxon>
        <taxon>Violaceomycetaceae</taxon>
        <taxon>Violaceomyces</taxon>
    </lineage>
</organism>
<dbReference type="EMBL" id="KZ820145">
    <property type="protein sequence ID" value="PWN48772.1"/>
    <property type="molecule type" value="Genomic_DNA"/>
</dbReference>
<gene>
    <name evidence="1" type="ORF">IE53DRAFT_178297</name>
</gene>
<reference evidence="1 2" key="1">
    <citation type="journal article" date="2018" name="Mol. Biol. Evol.">
        <title>Broad Genomic Sampling Reveals a Smut Pathogenic Ancestry of the Fungal Clade Ustilaginomycotina.</title>
        <authorList>
            <person name="Kijpornyongpan T."/>
            <person name="Mondo S.J."/>
            <person name="Barry K."/>
            <person name="Sandor L."/>
            <person name="Lee J."/>
            <person name="Lipzen A."/>
            <person name="Pangilinan J."/>
            <person name="LaButti K."/>
            <person name="Hainaut M."/>
            <person name="Henrissat B."/>
            <person name="Grigoriev I.V."/>
            <person name="Spatafora J.W."/>
            <person name="Aime M.C."/>
        </authorList>
    </citation>
    <scope>NUCLEOTIDE SEQUENCE [LARGE SCALE GENOMIC DNA]</scope>
    <source>
        <strain evidence="1 2">SA 807</strain>
    </source>
</reference>
<sequence length="193" mass="21859">MDFFGYPPPPLSPPSPSWLRARIGSPDFSRTTVREGLFSVGFPRCNPFSDPFLEKRSMGPLLALLQGMGIRHKRWARRNQSSIPLSLTHREPRKNPSPPLPEPPLAAKLLGRTKTLGLSNQRNEGKRIDQDEVLLLRHLRLLSRSLGPLCPGGWGRRSHALQTEEAELLGRKAPLRLRPRTLRSRLGSRGYRR</sequence>
<proteinExistence type="predicted"/>
<accession>A0ACD0NSK3</accession>
<name>A0ACD0NSK3_9BASI</name>
<evidence type="ECO:0000313" key="2">
    <source>
        <dbReference type="Proteomes" id="UP000245626"/>
    </source>
</evidence>
<evidence type="ECO:0000313" key="1">
    <source>
        <dbReference type="EMBL" id="PWN48772.1"/>
    </source>
</evidence>